<evidence type="ECO:0000313" key="2">
    <source>
        <dbReference type="Proteomes" id="UP000798488"/>
    </source>
</evidence>
<protein>
    <recommendedName>
        <fullName evidence="3">TIGR00725 family protein</fullName>
    </recommendedName>
</protein>
<evidence type="ECO:0000313" key="1">
    <source>
        <dbReference type="EMBL" id="KAF1085179.1"/>
    </source>
</evidence>
<dbReference type="Gene3D" id="3.40.50.450">
    <property type="match status" value="1"/>
</dbReference>
<name>A0A9D2WPR2_9FIRM</name>
<dbReference type="NCBIfam" id="TIGR00725">
    <property type="entry name" value="TIGR00725 family protein"/>
    <property type="match status" value="1"/>
</dbReference>
<evidence type="ECO:0008006" key="3">
    <source>
        <dbReference type="Google" id="ProtNLM"/>
    </source>
</evidence>
<keyword evidence="2" id="KW-1185">Reference proteome</keyword>
<dbReference type="PANTHER" id="PTHR43393">
    <property type="entry name" value="CYTOKININ RIBOSIDE 5'-MONOPHOSPHATE PHOSPHORIBOHYDROLASE"/>
    <property type="match status" value="1"/>
</dbReference>
<dbReference type="OrthoDB" id="9794907at2"/>
<sequence>MSRFIVGVMGGGETATAEHCRLANRLGQLIARQGWVLLNGGRPAGIMEASARGAREYGGLTVGILPDRDSRSASAYIDIVIATGMGDGRNYINALSSHVLVALPGQAGTISEIALALKNNKQVILLGWDTGNLFNAYRRNGQLHTATTPEDVIGLIKSISQS</sequence>
<dbReference type="InterPro" id="IPR052341">
    <property type="entry name" value="LOG_family_nucleotidases"/>
</dbReference>
<gene>
    <name evidence="1" type="ORF">SPSYN_01315</name>
</gene>
<dbReference type="Proteomes" id="UP000798488">
    <property type="component" value="Unassembled WGS sequence"/>
</dbReference>
<dbReference type="InterPro" id="IPR005268">
    <property type="entry name" value="CHP00725"/>
</dbReference>
<dbReference type="GO" id="GO:0005829">
    <property type="term" value="C:cytosol"/>
    <property type="evidence" value="ECO:0007669"/>
    <property type="project" value="TreeGrafter"/>
</dbReference>
<dbReference type="RefSeq" id="WP_161821683.1">
    <property type="nucleotide sequence ID" value="NZ_LSRS01000003.1"/>
</dbReference>
<dbReference type="Pfam" id="PF18306">
    <property type="entry name" value="LDcluster4"/>
    <property type="match status" value="1"/>
</dbReference>
<comment type="caution">
    <text evidence="1">The sequence shown here is derived from an EMBL/GenBank/DDBJ whole genome shotgun (WGS) entry which is preliminary data.</text>
</comment>
<dbReference type="AlphaFoldDB" id="A0A9D2WPR2"/>
<dbReference type="EMBL" id="LSRS01000003">
    <property type="protein sequence ID" value="KAF1085179.1"/>
    <property type="molecule type" value="Genomic_DNA"/>
</dbReference>
<reference evidence="1" key="1">
    <citation type="submission" date="2016-02" db="EMBL/GenBank/DDBJ databases">
        <title>Draft Genome Sequence of Sporotomaculum syntrophicum Strain FB, a Syntrophic Benzoate Degrader.</title>
        <authorList>
            <person name="Nobu M.K."/>
            <person name="Narihiro T."/>
            <person name="Qiu Y.-L."/>
            <person name="Ohashi A."/>
            <person name="Liu W.-T."/>
            <person name="Yuji S."/>
        </authorList>
    </citation>
    <scope>NUCLEOTIDE SEQUENCE</scope>
    <source>
        <strain evidence="1">FB</strain>
    </source>
</reference>
<dbReference type="PANTHER" id="PTHR43393:SF3">
    <property type="entry name" value="LYSINE DECARBOXYLASE-LIKE PROTEIN"/>
    <property type="match status" value="1"/>
</dbReference>
<organism evidence="1 2">
    <name type="scientific">Sporotomaculum syntrophicum</name>
    <dbReference type="NCBI Taxonomy" id="182264"/>
    <lineage>
        <taxon>Bacteria</taxon>
        <taxon>Bacillati</taxon>
        <taxon>Bacillota</taxon>
        <taxon>Clostridia</taxon>
        <taxon>Eubacteriales</taxon>
        <taxon>Desulfallaceae</taxon>
        <taxon>Sporotomaculum</taxon>
    </lineage>
</organism>
<dbReference type="SUPFAM" id="SSF102405">
    <property type="entry name" value="MCP/YpsA-like"/>
    <property type="match status" value="1"/>
</dbReference>
<proteinExistence type="predicted"/>
<dbReference type="InterPro" id="IPR041164">
    <property type="entry name" value="LDcluster4"/>
</dbReference>
<accession>A0A9D2WPR2</accession>